<keyword evidence="6 7" id="KW-0472">Membrane</keyword>
<dbReference type="GO" id="GO:0055085">
    <property type="term" value="P:transmembrane transport"/>
    <property type="evidence" value="ECO:0007669"/>
    <property type="project" value="InterPro"/>
</dbReference>
<feature type="transmembrane region" description="Helical" evidence="7">
    <location>
        <begin position="378"/>
        <end position="399"/>
    </location>
</feature>
<dbReference type="InterPro" id="IPR035906">
    <property type="entry name" value="MetI-like_sf"/>
</dbReference>
<evidence type="ECO:0000256" key="4">
    <source>
        <dbReference type="ARBA" id="ARBA00022970"/>
    </source>
</evidence>
<feature type="transmembrane region" description="Helical" evidence="7">
    <location>
        <begin position="813"/>
        <end position="843"/>
    </location>
</feature>
<dbReference type="GO" id="GO:0006865">
    <property type="term" value="P:amino acid transport"/>
    <property type="evidence" value="ECO:0007669"/>
    <property type="project" value="UniProtKB-KW"/>
</dbReference>
<evidence type="ECO:0000256" key="3">
    <source>
        <dbReference type="ARBA" id="ARBA00022692"/>
    </source>
</evidence>
<reference evidence="10" key="1">
    <citation type="submission" date="2014-11" db="EMBL/GenBank/DDBJ databases">
        <authorList>
            <person name="Zhu J."/>
            <person name="Qi W."/>
            <person name="Song R."/>
        </authorList>
    </citation>
    <scope>NUCLEOTIDE SEQUENCE</scope>
</reference>
<dbReference type="SUPFAM" id="SSF161098">
    <property type="entry name" value="MetI-like"/>
    <property type="match status" value="1"/>
</dbReference>
<feature type="transmembrane region" description="Helical" evidence="7">
    <location>
        <begin position="20"/>
        <end position="37"/>
    </location>
</feature>
<dbReference type="SUPFAM" id="SSF110296">
    <property type="entry name" value="Oligoxyloglucan reducing end-specific cellobiohydrolase"/>
    <property type="match status" value="1"/>
</dbReference>
<organism evidence="10">
    <name type="scientific">uncultured Poseidoniia archaeon</name>
    <dbReference type="NCBI Taxonomy" id="1697135"/>
    <lineage>
        <taxon>Archaea</taxon>
        <taxon>Methanobacteriati</taxon>
        <taxon>Thermoplasmatota</taxon>
        <taxon>Candidatus Poseidoniia</taxon>
        <taxon>environmental samples</taxon>
    </lineage>
</organism>
<evidence type="ECO:0000256" key="1">
    <source>
        <dbReference type="ARBA" id="ARBA00004141"/>
    </source>
</evidence>
<dbReference type="InterPro" id="IPR028203">
    <property type="entry name" value="PSII_CF48-like_dom"/>
</dbReference>
<feature type="transmembrane region" description="Helical" evidence="7">
    <location>
        <begin position="604"/>
        <end position="622"/>
    </location>
</feature>
<comment type="subcellular location">
    <subcellularLocation>
        <location evidence="1">Membrane</location>
        <topology evidence="1">Multi-pass membrane protein</topology>
    </subcellularLocation>
</comment>
<keyword evidence="5 7" id="KW-1133">Transmembrane helix</keyword>
<name>A0A1B1TDZ9_9ARCH</name>
<dbReference type="InterPro" id="IPR043429">
    <property type="entry name" value="ArtM/GltK/GlnP/TcyL/YhdX-like"/>
</dbReference>
<dbReference type="Gene3D" id="1.10.3720.10">
    <property type="entry name" value="MetI-like"/>
    <property type="match status" value="1"/>
</dbReference>
<dbReference type="PANTHER" id="PTHR30614">
    <property type="entry name" value="MEMBRANE COMPONENT OF AMINO ACID ABC TRANSPORTER"/>
    <property type="match status" value="1"/>
</dbReference>
<feature type="transmembrane region" description="Helical" evidence="7">
    <location>
        <begin position="478"/>
        <end position="498"/>
    </location>
</feature>
<dbReference type="AlphaFoldDB" id="A0A1B1TDZ9"/>
<feature type="transmembrane region" description="Helical" evidence="7">
    <location>
        <begin position="434"/>
        <end position="451"/>
    </location>
</feature>
<keyword evidence="4" id="KW-0813">Transport</keyword>
<feature type="transmembrane region" description="Helical" evidence="7">
    <location>
        <begin position="574"/>
        <end position="592"/>
    </location>
</feature>
<dbReference type="PANTHER" id="PTHR30614:SF20">
    <property type="entry name" value="GLUTAMINE TRANSPORT SYSTEM PERMEASE PROTEIN GLNP"/>
    <property type="match status" value="1"/>
</dbReference>
<evidence type="ECO:0008006" key="11">
    <source>
        <dbReference type="Google" id="ProtNLM"/>
    </source>
</evidence>
<feature type="domain" description="Photosynthesis system II assembly factor Ycf48/Hcf136-like" evidence="9">
    <location>
        <begin position="103"/>
        <end position="239"/>
    </location>
</feature>
<dbReference type="EMBL" id="KP211891">
    <property type="protein sequence ID" value="ANV80520.1"/>
    <property type="molecule type" value="Genomic_DNA"/>
</dbReference>
<keyword evidence="4" id="KW-0029">Amino-acid transport</keyword>
<dbReference type="GO" id="GO:0005886">
    <property type="term" value="C:plasma membrane"/>
    <property type="evidence" value="ECO:0007669"/>
    <property type="project" value="TreeGrafter"/>
</dbReference>
<evidence type="ECO:0000259" key="9">
    <source>
        <dbReference type="Pfam" id="PF14870"/>
    </source>
</evidence>
<evidence type="ECO:0000256" key="6">
    <source>
        <dbReference type="ARBA" id="ARBA00023136"/>
    </source>
</evidence>
<feature type="domain" description="ABC transmembrane type-1" evidence="8">
    <location>
        <begin position="645"/>
        <end position="845"/>
    </location>
</feature>
<feature type="transmembrane region" description="Helical" evidence="7">
    <location>
        <begin position="411"/>
        <end position="428"/>
    </location>
</feature>
<proteinExistence type="inferred from homology"/>
<evidence type="ECO:0000259" key="8">
    <source>
        <dbReference type="Pfam" id="PF00528"/>
    </source>
</evidence>
<dbReference type="Pfam" id="PF14870">
    <property type="entry name" value="PSII_BNR"/>
    <property type="match status" value="1"/>
</dbReference>
<accession>A0A1B1TDZ9</accession>
<dbReference type="CDD" id="cd06261">
    <property type="entry name" value="TM_PBP2"/>
    <property type="match status" value="1"/>
</dbReference>
<evidence type="ECO:0000313" key="10">
    <source>
        <dbReference type="EMBL" id="ANV80520.1"/>
    </source>
</evidence>
<feature type="transmembrane region" description="Helical" evidence="7">
    <location>
        <begin position="540"/>
        <end position="562"/>
    </location>
</feature>
<dbReference type="InterPro" id="IPR000515">
    <property type="entry name" value="MetI-like"/>
</dbReference>
<reference evidence="10" key="2">
    <citation type="journal article" date="2015" name="ISME J.">
        <title>A new class of marine Euryarchaeota group II from the Mediterranean deep chlorophyll maximum.</title>
        <authorList>
            <person name="Martin-Cuadrado A.B."/>
            <person name="Garcia-Heredia I."/>
            <person name="Molto A.G."/>
            <person name="Lopez-Ubeda R."/>
            <person name="Kimes N."/>
            <person name="Lopez-Garcia P."/>
            <person name="Moreira D."/>
            <person name="Rodriguez-Valera F."/>
        </authorList>
    </citation>
    <scope>NUCLEOTIDE SEQUENCE</scope>
</reference>
<protein>
    <recommendedName>
        <fullName evidence="11">ABC transmembrane type-1 domain-containing protein</fullName>
    </recommendedName>
</protein>
<evidence type="ECO:0000256" key="5">
    <source>
        <dbReference type="ARBA" id="ARBA00022989"/>
    </source>
</evidence>
<sequence length="861" mass="95140">MFPKEERILAWQKIPESSRIIFFASIIIIIFLTPNLAEGYESTWDEVNINTNNNYNAAVIDSNGDAWVFGDNGVIIHGEKLTNWSIVNSPTVEDILTADSNENLVVAAGKNGVVIYKEIQSNEWINIDIDNQTRINSVSINNVDEIVIVTDLGDIQIFKDNEWLQINSLTSEKLFDITFESERGLISGSSGLILGSEDNGLTWEVRDTPEIVAESEIISIGYYKANRAYAITSEGNILKSTQESLTTTVGYSWTIKEIESENYSTSMNVNLTSLEVLSTTKILLTGEEGFVALSKDGGNIVTPQLLPGGNTYLKINDIAMETAFRGIIVGDNGKIFYTENGGEDNPVGFEIIDLSDFNEFVDFTKDNLWEGLKATVKIVIFGILLGFFLGIMLAMCKTAPTTLKQMIESDLEKTLILFWIVIPISIFSTRESGIGLGIFTFLSIISISILLDQYINKKNTESDGFLGILIPEQHRNKVIKILGLSLLIGVPISGGMNINGGAELIYSALVDFHDFQLGSDTPKLSAQLGYIFAPIGNPSAFFALIIGIGLTYLGILFILTNGTFTKKTIYAGKLMLLVILWAIILTELFVGFDLNKFDLNVNNLMKFGLLLGIGFFLTRRITPKLSRKEIRINDFSISIDPWSLRPLNSIATLYTDFFRNTPLLVQFMFIHFGIQLGKHIQNIGVDFTGDLTIISSYLGPLDNLISPLIEYLNESLFGPGKRSYLSAIFALGLNSAAYQCETIRGAIAAIPSGQMEAGRSIGLTYMGTMRLIILPQAIRICIPPLGNEMVNLVLNSSLASVIAYTELTRQGKLVVAITFQIFWTWGMVMIAYFVVTWTLAILLRRLEEKTRIPGLGISGGN</sequence>
<comment type="similarity">
    <text evidence="2">Belongs to the binding-protein-dependent transport system permease family. HisMQ subfamily.</text>
</comment>
<dbReference type="Pfam" id="PF00528">
    <property type="entry name" value="BPD_transp_1"/>
    <property type="match status" value="1"/>
</dbReference>
<evidence type="ECO:0000256" key="2">
    <source>
        <dbReference type="ARBA" id="ARBA00010072"/>
    </source>
</evidence>
<keyword evidence="3 7" id="KW-0812">Transmembrane</keyword>
<evidence type="ECO:0000256" key="7">
    <source>
        <dbReference type="SAM" id="Phobius"/>
    </source>
</evidence>